<accession>A0AAV7REF6</accession>
<sequence>MRYRDTYTDDSRAALLGHWRITIQEEGTVKLGAGASNETVQDADTNPAATGVNAHALSPELDVVTDMLMNSEVGGGEQGVHKVTTEIIPGMTRLKLNER</sequence>
<dbReference type="EMBL" id="JANPWB010000009">
    <property type="protein sequence ID" value="KAJ1151107.1"/>
    <property type="molecule type" value="Genomic_DNA"/>
</dbReference>
<dbReference type="AlphaFoldDB" id="A0AAV7REF6"/>
<protein>
    <submittedName>
        <fullName evidence="1">Uncharacterized protein</fullName>
    </submittedName>
</protein>
<reference evidence="1" key="1">
    <citation type="journal article" date="2022" name="bioRxiv">
        <title>Sequencing and chromosome-scale assembly of the giantPleurodeles waltlgenome.</title>
        <authorList>
            <person name="Brown T."/>
            <person name="Elewa A."/>
            <person name="Iarovenko S."/>
            <person name="Subramanian E."/>
            <person name="Araus A.J."/>
            <person name="Petzold A."/>
            <person name="Susuki M."/>
            <person name="Suzuki K.-i.T."/>
            <person name="Hayashi T."/>
            <person name="Toyoda A."/>
            <person name="Oliveira C."/>
            <person name="Osipova E."/>
            <person name="Leigh N.D."/>
            <person name="Simon A."/>
            <person name="Yun M.H."/>
        </authorList>
    </citation>
    <scope>NUCLEOTIDE SEQUENCE</scope>
    <source>
        <strain evidence="1">20211129_DDA</strain>
        <tissue evidence="1">Liver</tissue>
    </source>
</reference>
<keyword evidence="2" id="KW-1185">Reference proteome</keyword>
<gene>
    <name evidence="1" type="ORF">NDU88_003894</name>
</gene>
<proteinExistence type="predicted"/>
<comment type="caution">
    <text evidence="1">The sequence shown here is derived from an EMBL/GenBank/DDBJ whole genome shotgun (WGS) entry which is preliminary data.</text>
</comment>
<evidence type="ECO:0000313" key="2">
    <source>
        <dbReference type="Proteomes" id="UP001066276"/>
    </source>
</evidence>
<evidence type="ECO:0000313" key="1">
    <source>
        <dbReference type="EMBL" id="KAJ1151107.1"/>
    </source>
</evidence>
<name>A0AAV7REF6_PLEWA</name>
<organism evidence="1 2">
    <name type="scientific">Pleurodeles waltl</name>
    <name type="common">Iberian ribbed newt</name>
    <dbReference type="NCBI Taxonomy" id="8319"/>
    <lineage>
        <taxon>Eukaryota</taxon>
        <taxon>Metazoa</taxon>
        <taxon>Chordata</taxon>
        <taxon>Craniata</taxon>
        <taxon>Vertebrata</taxon>
        <taxon>Euteleostomi</taxon>
        <taxon>Amphibia</taxon>
        <taxon>Batrachia</taxon>
        <taxon>Caudata</taxon>
        <taxon>Salamandroidea</taxon>
        <taxon>Salamandridae</taxon>
        <taxon>Pleurodelinae</taxon>
        <taxon>Pleurodeles</taxon>
    </lineage>
</organism>
<dbReference type="Proteomes" id="UP001066276">
    <property type="component" value="Chromosome 5"/>
</dbReference>